<dbReference type="GO" id="GO:0006335">
    <property type="term" value="P:DNA replication-dependent chromatin assembly"/>
    <property type="evidence" value="ECO:0007669"/>
    <property type="project" value="InterPro"/>
</dbReference>
<dbReference type="Gene3D" id="2.130.10.10">
    <property type="entry name" value="YVTN repeat-like/Quinoprotein amine dehydrogenase"/>
    <property type="match status" value="2"/>
</dbReference>
<dbReference type="PROSITE" id="PS00678">
    <property type="entry name" value="WD_REPEATS_1"/>
    <property type="match status" value="1"/>
</dbReference>
<feature type="compositionally biased region" description="Basic and acidic residues" evidence="10">
    <location>
        <begin position="542"/>
        <end position="558"/>
    </location>
</feature>
<dbReference type="SUPFAM" id="SSF50978">
    <property type="entry name" value="WD40 repeat-like"/>
    <property type="match status" value="1"/>
</dbReference>
<dbReference type="RefSeq" id="XP_041770590.1">
    <property type="nucleotide sequence ID" value="XM_041914656.1"/>
</dbReference>
<dbReference type="CTD" id="36107"/>
<keyword evidence="13" id="KW-1185">Reference proteome</keyword>
<dbReference type="STRING" id="30066.A0A182VKU4"/>
<evidence type="ECO:0000256" key="10">
    <source>
        <dbReference type="SAM" id="MobiDB-lite"/>
    </source>
</evidence>
<keyword evidence="4" id="KW-0677">Repeat</keyword>
<dbReference type="PROSITE" id="PS50082">
    <property type="entry name" value="WD_REPEATS_2"/>
    <property type="match status" value="3"/>
</dbReference>
<feature type="compositionally biased region" description="Basic and acidic residues" evidence="10">
    <location>
        <begin position="407"/>
        <end position="430"/>
    </location>
</feature>
<keyword evidence="7" id="KW-0234">DNA repair</keyword>
<evidence type="ECO:0000256" key="5">
    <source>
        <dbReference type="ARBA" id="ARBA00022763"/>
    </source>
</evidence>
<dbReference type="InterPro" id="IPR001680">
    <property type="entry name" value="WD40_rpt"/>
</dbReference>
<organism evidence="12 13">
    <name type="scientific">Anopheles merus</name>
    <name type="common">Mosquito</name>
    <dbReference type="NCBI Taxonomy" id="30066"/>
    <lineage>
        <taxon>Eukaryota</taxon>
        <taxon>Metazoa</taxon>
        <taxon>Ecdysozoa</taxon>
        <taxon>Arthropoda</taxon>
        <taxon>Hexapoda</taxon>
        <taxon>Insecta</taxon>
        <taxon>Pterygota</taxon>
        <taxon>Neoptera</taxon>
        <taxon>Endopterygota</taxon>
        <taxon>Diptera</taxon>
        <taxon>Nematocera</taxon>
        <taxon>Culicoidea</taxon>
        <taxon>Culicidae</taxon>
        <taxon>Anophelinae</taxon>
        <taxon>Anopheles</taxon>
    </lineage>
</organism>
<name>A0A182VKU4_ANOME</name>
<accession>A0A182VKU4</accession>
<keyword evidence="5" id="KW-0227">DNA damage</keyword>
<feature type="region of interest" description="Disordered" evidence="10">
    <location>
        <begin position="389"/>
        <end position="737"/>
    </location>
</feature>
<dbReference type="SMART" id="SM00320">
    <property type="entry name" value="WD40"/>
    <property type="match status" value="5"/>
</dbReference>
<feature type="compositionally biased region" description="Basic and acidic residues" evidence="10">
    <location>
        <begin position="619"/>
        <end position="641"/>
    </location>
</feature>
<feature type="compositionally biased region" description="Basic and acidic residues" evidence="10">
    <location>
        <begin position="518"/>
        <end position="528"/>
    </location>
</feature>
<dbReference type="InterPro" id="IPR019775">
    <property type="entry name" value="WD40_repeat_CS"/>
</dbReference>
<dbReference type="VEuPathDB" id="VectorBase:AMEM21_003409"/>
<keyword evidence="8" id="KW-0539">Nucleus</keyword>
<evidence type="ECO:0000256" key="3">
    <source>
        <dbReference type="ARBA" id="ARBA00022574"/>
    </source>
</evidence>
<keyword evidence="3 9" id="KW-0853">WD repeat</keyword>
<evidence type="ECO:0000259" key="11">
    <source>
        <dbReference type="Pfam" id="PF24105"/>
    </source>
</evidence>
<feature type="compositionally biased region" description="Basic and acidic residues" evidence="10">
    <location>
        <begin position="492"/>
        <end position="509"/>
    </location>
</feature>
<sequence length="789" mass="87974">MKCQIPEISWHNRDPVLSVDIQPRGANDRDHQYRLASGGTDSHVLIWYMIQTPECGTINLELAADLTRHQRAVNAVRWSPSGELLASGDDESVIFIWKQKGETETLNILENTNDQDKETWLTMKILRGHMEDVYDLSWSANSQFLISGSVDNSAIVWDVQRGKSQAILQDHKGFVQGVAWDPQNKYLATLSTDRYFRVYDVQTRRVVSRCHKCVLPVPKDHPLRDKTIRLYHDDTLQTFFRRLSFSPDGNIIVTPSGMAEIEGVSKPLNTTYIFTRNSLKQPSFTLPSPDQYTVAVRFCPVYFQHRPHAESKPPLIPLPYRMVFAVATKSSVYLYDTQQAAPFALISNIHYTRLTDMSWSSDGRILIVSSTDGFCSMIFFTEGELGTIYQPPSPEASAADEPSTSSKADETKMMDDDSKSTPPPKEKQDKPAQPIAFRRKPKPEETSTPSKADEIIIDDDSNSTPPPQKGDNGKKPSSEKPAQPIAIRRKPKLEESKTPPKVDEMKMDDDSNSTPPPQKDDNGKKPSSEKPPQPIAIRRKPKPEEPKTPPKEDAMKMDDDSESTPPQKDDTSKKQEKPAQPIAIRRKPKPAEPKPTTSEGAVVVSPTVENIVQPGVEFVIEKEKIISSDEKFESPSKKDRPVTPIAVRRHPRTPSDSANESKAGLASSSSSVGKNSPKPIAIRRHPRTLEAGASKPTVEPTAEEDANDTWPIDQPKPVGVAEQKKATLSQLPCPMETDQTEDIVLLVESDGEEEAAAAQAKESDSEAQKTPRRVEFRTISTPKSKKKLL</sequence>
<evidence type="ECO:0000256" key="6">
    <source>
        <dbReference type="ARBA" id="ARBA00022853"/>
    </source>
</evidence>
<dbReference type="GO" id="GO:0005634">
    <property type="term" value="C:nucleus"/>
    <property type="evidence" value="ECO:0007669"/>
    <property type="project" value="UniProtKB-SubCell"/>
</dbReference>
<keyword evidence="6" id="KW-0156">Chromatin regulator</keyword>
<feature type="domain" description="CAF1B/HIR1 beta-propeller" evidence="11">
    <location>
        <begin position="1"/>
        <end position="385"/>
    </location>
</feature>
<evidence type="ECO:0000256" key="2">
    <source>
        <dbReference type="ARBA" id="ARBA00007306"/>
    </source>
</evidence>
<dbReference type="FunFam" id="2.130.10.10:FF:001266">
    <property type="entry name" value="AGAP007544-PA"/>
    <property type="match status" value="1"/>
</dbReference>
<reference evidence="12" key="1">
    <citation type="submission" date="2020-05" db="UniProtKB">
        <authorList>
            <consortium name="EnsemblMetazoa"/>
        </authorList>
    </citation>
    <scope>IDENTIFICATION</scope>
    <source>
        <strain evidence="12">MAF</strain>
    </source>
</reference>
<evidence type="ECO:0000256" key="8">
    <source>
        <dbReference type="ARBA" id="ARBA00023242"/>
    </source>
</evidence>
<evidence type="ECO:0000256" key="1">
    <source>
        <dbReference type="ARBA" id="ARBA00004123"/>
    </source>
</evidence>
<dbReference type="GO" id="GO:0006281">
    <property type="term" value="P:DNA repair"/>
    <property type="evidence" value="ECO:0007669"/>
    <property type="project" value="UniProtKB-KW"/>
</dbReference>
<evidence type="ECO:0000256" key="4">
    <source>
        <dbReference type="ARBA" id="ARBA00022737"/>
    </source>
</evidence>
<dbReference type="InterPro" id="IPR045145">
    <property type="entry name" value="PTHR15271"/>
</dbReference>
<proteinExistence type="inferred from homology"/>
<dbReference type="GO" id="GO:0006334">
    <property type="term" value="P:nucleosome assembly"/>
    <property type="evidence" value="ECO:0007669"/>
    <property type="project" value="TreeGrafter"/>
</dbReference>
<feature type="repeat" description="WD" evidence="9">
    <location>
        <begin position="126"/>
        <end position="167"/>
    </location>
</feature>
<feature type="compositionally biased region" description="Basic and acidic residues" evidence="10">
    <location>
        <begin position="567"/>
        <end position="577"/>
    </location>
</feature>
<dbReference type="PANTHER" id="PTHR15271:SF4">
    <property type="entry name" value="CHROMATIN ASSEMBLY FACTOR 1 SUBUNIT B"/>
    <property type="match status" value="1"/>
</dbReference>
<dbReference type="EnsemblMetazoa" id="AMEM016665-RA">
    <property type="protein sequence ID" value="AMEM016665-PA"/>
    <property type="gene ID" value="AMEM016665"/>
</dbReference>
<dbReference type="Proteomes" id="UP000075903">
    <property type="component" value="Unassembled WGS sequence"/>
</dbReference>
<dbReference type="AlphaFoldDB" id="A0A182VKU4"/>
<dbReference type="InterPro" id="IPR036322">
    <property type="entry name" value="WD40_repeat_dom_sf"/>
</dbReference>
<evidence type="ECO:0000256" key="7">
    <source>
        <dbReference type="ARBA" id="ARBA00023204"/>
    </source>
</evidence>
<evidence type="ECO:0000256" key="9">
    <source>
        <dbReference type="PROSITE-ProRule" id="PRU00221"/>
    </source>
</evidence>
<dbReference type="GO" id="GO:0033186">
    <property type="term" value="C:CAF-1 complex"/>
    <property type="evidence" value="ECO:0007669"/>
    <property type="project" value="TreeGrafter"/>
</dbReference>
<dbReference type="InterPro" id="IPR015943">
    <property type="entry name" value="WD40/YVTN_repeat-like_dom_sf"/>
</dbReference>
<comment type="similarity">
    <text evidence="2">Belongs to the WD repeat HIR1 family.</text>
</comment>
<feature type="repeat" description="WD" evidence="9">
    <location>
        <begin position="168"/>
        <end position="209"/>
    </location>
</feature>
<feature type="compositionally biased region" description="Basic and acidic residues" evidence="10">
    <location>
        <begin position="761"/>
        <end position="776"/>
    </location>
</feature>
<evidence type="ECO:0000313" key="12">
    <source>
        <dbReference type="EnsemblMetazoa" id="AMEM016665-PA"/>
    </source>
</evidence>
<feature type="region of interest" description="Disordered" evidence="10">
    <location>
        <begin position="751"/>
        <end position="789"/>
    </location>
</feature>
<dbReference type="VEuPathDB" id="VectorBase:AMEM016665"/>
<feature type="repeat" description="WD" evidence="9">
    <location>
        <begin position="66"/>
        <end position="98"/>
    </location>
</feature>
<comment type="subcellular location">
    <subcellularLocation>
        <location evidence="1">Nucleus</location>
    </subcellularLocation>
</comment>
<feature type="compositionally biased region" description="Low complexity" evidence="10">
    <location>
        <begin position="395"/>
        <end position="406"/>
    </location>
</feature>
<dbReference type="GeneID" id="121592831"/>
<evidence type="ECO:0000313" key="13">
    <source>
        <dbReference type="Proteomes" id="UP000075903"/>
    </source>
</evidence>
<dbReference type="PANTHER" id="PTHR15271">
    <property type="entry name" value="CHROMATIN ASSEMBLY FACTOR 1 SUBUNIT B"/>
    <property type="match status" value="1"/>
</dbReference>
<protein>
    <recommendedName>
        <fullName evidence="11">CAF1B/HIR1 beta-propeller domain-containing protein</fullName>
    </recommendedName>
</protein>
<dbReference type="InterPro" id="IPR055410">
    <property type="entry name" value="Beta-prop_CAF1B_HIR1"/>
</dbReference>
<dbReference type="PROSITE" id="PS50294">
    <property type="entry name" value="WD_REPEATS_REGION"/>
    <property type="match status" value="3"/>
</dbReference>
<dbReference type="KEGG" id="amer:121592831"/>
<dbReference type="Pfam" id="PF24105">
    <property type="entry name" value="Beta-prop_CAF1B_HIR1"/>
    <property type="match status" value="1"/>
</dbReference>